<dbReference type="Gene3D" id="3.40.50.1000">
    <property type="entry name" value="HAD superfamily/HAD-like"/>
    <property type="match status" value="1"/>
</dbReference>
<dbReference type="PANTHER" id="PTHR43481">
    <property type="entry name" value="FRUCTOSE-1-PHOSPHATE PHOSPHATASE"/>
    <property type="match status" value="1"/>
</dbReference>
<protein>
    <recommendedName>
        <fullName evidence="3">HAD family hydrolase</fullName>
    </recommendedName>
</protein>
<proteinExistence type="predicted"/>
<dbReference type="SFLD" id="SFLDS00003">
    <property type="entry name" value="Haloacid_Dehalogenase"/>
    <property type="match status" value="1"/>
</dbReference>
<sequence>MNNPNPIPVTTVNADAILFDLDGVLIDSTTSIVQHWREWAEQHNLNLDFILQNAHGMRTIETMRIVAPHLNVEEEALRFTANEITDTAGVVSIEGARSLLTALPPASWAIVTSCGLDLVQARMGATGLPIPAVLVTADDVQNGKPSPEPYLAGARRMGLPVERCVVIEDAPAGIIAGKKAGMRVIAVASTHSPEELLASGADFVVAKLQNIHVTRSNYHSRLTIHLEGV</sequence>
<dbReference type="GO" id="GO:0050308">
    <property type="term" value="F:sugar-phosphatase activity"/>
    <property type="evidence" value="ECO:0007669"/>
    <property type="project" value="TreeGrafter"/>
</dbReference>
<dbReference type="SUPFAM" id="SSF56784">
    <property type="entry name" value="HAD-like"/>
    <property type="match status" value="1"/>
</dbReference>
<evidence type="ECO:0000313" key="1">
    <source>
        <dbReference type="EMBL" id="KPL78291.1"/>
    </source>
</evidence>
<dbReference type="InterPro" id="IPR006439">
    <property type="entry name" value="HAD-SF_hydro_IA"/>
</dbReference>
<dbReference type="InterPro" id="IPR041492">
    <property type="entry name" value="HAD_2"/>
</dbReference>
<dbReference type="InterPro" id="IPR036412">
    <property type="entry name" value="HAD-like_sf"/>
</dbReference>
<dbReference type="Gene3D" id="1.10.150.240">
    <property type="entry name" value="Putative phosphatase, domain 2"/>
    <property type="match status" value="1"/>
</dbReference>
<dbReference type="AlphaFoldDB" id="A0A0P6XT67"/>
<dbReference type="RefSeq" id="WP_075062354.1">
    <property type="nucleotide sequence ID" value="NZ_LGCL01000019.1"/>
</dbReference>
<accession>A0A0P6XT67</accession>
<dbReference type="Proteomes" id="UP000050417">
    <property type="component" value="Unassembled WGS sequence"/>
</dbReference>
<dbReference type="Pfam" id="PF13419">
    <property type="entry name" value="HAD_2"/>
    <property type="match status" value="1"/>
</dbReference>
<dbReference type="STRING" id="1134406.ADN00_07450"/>
<dbReference type="NCBIfam" id="TIGR01509">
    <property type="entry name" value="HAD-SF-IA-v3"/>
    <property type="match status" value="1"/>
</dbReference>
<reference evidence="1 2" key="1">
    <citation type="submission" date="2015-07" db="EMBL/GenBank/DDBJ databases">
        <title>Genome sequence of Ornatilinea apprima DSM 23815.</title>
        <authorList>
            <person name="Hemp J."/>
            <person name="Ward L.M."/>
            <person name="Pace L.A."/>
            <person name="Fischer W.W."/>
        </authorList>
    </citation>
    <scope>NUCLEOTIDE SEQUENCE [LARGE SCALE GENOMIC DNA]</scope>
    <source>
        <strain evidence="1 2">P3M-1</strain>
    </source>
</reference>
<comment type="caution">
    <text evidence="1">The sequence shown here is derived from an EMBL/GenBank/DDBJ whole genome shotgun (WGS) entry which is preliminary data.</text>
</comment>
<dbReference type="EMBL" id="LGCL01000019">
    <property type="protein sequence ID" value="KPL78291.1"/>
    <property type="molecule type" value="Genomic_DNA"/>
</dbReference>
<evidence type="ECO:0008006" key="3">
    <source>
        <dbReference type="Google" id="ProtNLM"/>
    </source>
</evidence>
<keyword evidence="2" id="KW-1185">Reference proteome</keyword>
<dbReference type="PANTHER" id="PTHR43481:SF4">
    <property type="entry name" value="GLYCEROL-1-PHOSPHATE PHOSPHOHYDROLASE 1-RELATED"/>
    <property type="match status" value="1"/>
</dbReference>
<dbReference type="SFLD" id="SFLDG01135">
    <property type="entry name" value="C1.5.6:_HAD__Beta-PGM__Phospha"/>
    <property type="match status" value="1"/>
</dbReference>
<dbReference type="InterPro" id="IPR051806">
    <property type="entry name" value="HAD-like_SPP"/>
</dbReference>
<evidence type="ECO:0000313" key="2">
    <source>
        <dbReference type="Proteomes" id="UP000050417"/>
    </source>
</evidence>
<dbReference type="SFLD" id="SFLDG01129">
    <property type="entry name" value="C1.5:_HAD__Beta-PGM__Phosphata"/>
    <property type="match status" value="1"/>
</dbReference>
<organism evidence="1 2">
    <name type="scientific">Ornatilinea apprima</name>
    <dbReference type="NCBI Taxonomy" id="1134406"/>
    <lineage>
        <taxon>Bacteria</taxon>
        <taxon>Bacillati</taxon>
        <taxon>Chloroflexota</taxon>
        <taxon>Anaerolineae</taxon>
        <taxon>Anaerolineales</taxon>
        <taxon>Anaerolineaceae</taxon>
        <taxon>Ornatilinea</taxon>
    </lineage>
</organism>
<dbReference type="InterPro" id="IPR023214">
    <property type="entry name" value="HAD_sf"/>
</dbReference>
<dbReference type="OrthoDB" id="9797743at2"/>
<gene>
    <name evidence="1" type="ORF">ADN00_07450</name>
</gene>
<dbReference type="CDD" id="cd07527">
    <property type="entry name" value="HAD_ScGPP-like"/>
    <property type="match status" value="1"/>
</dbReference>
<name>A0A0P6XT67_9CHLR</name>
<dbReference type="InterPro" id="IPR023198">
    <property type="entry name" value="PGP-like_dom2"/>
</dbReference>